<gene>
    <name evidence="2" type="ORF">FMOSSE_LOCUS12278</name>
</gene>
<evidence type="ECO:0000313" key="3">
    <source>
        <dbReference type="Proteomes" id="UP000789375"/>
    </source>
</evidence>
<evidence type="ECO:0000256" key="1">
    <source>
        <dbReference type="SAM" id="MobiDB-lite"/>
    </source>
</evidence>
<keyword evidence="3" id="KW-1185">Reference proteome</keyword>
<dbReference type="AlphaFoldDB" id="A0A9N9EBL2"/>
<protein>
    <submittedName>
        <fullName evidence="2">8312_t:CDS:1</fullName>
    </submittedName>
</protein>
<proteinExistence type="predicted"/>
<organism evidence="2 3">
    <name type="scientific">Funneliformis mosseae</name>
    <name type="common">Endomycorrhizal fungus</name>
    <name type="synonym">Glomus mosseae</name>
    <dbReference type="NCBI Taxonomy" id="27381"/>
    <lineage>
        <taxon>Eukaryota</taxon>
        <taxon>Fungi</taxon>
        <taxon>Fungi incertae sedis</taxon>
        <taxon>Mucoromycota</taxon>
        <taxon>Glomeromycotina</taxon>
        <taxon>Glomeromycetes</taxon>
        <taxon>Glomerales</taxon>
        <taxon>Glomeraceae</taxon>
        <taxon>Funneliformis</taxon>
    </lineage>
</organism>
<sequence>MGIKKFFCCGTNKDLEQGPPTPTTSTPPNYDSEKLPTTDKVTAPVTNKPLQIVEPDLVISDGTDIVNPSQSSGKVALIYILVQIQIKL</sequence>
<evidence type="ECO:0000313" key="2">
    <source>
        <dbReference type="EMBL" id="CAG8668288.1"/>
    </source>
</evidence>
<name>A0A9N9EBL2_FUNMO</name>
<comment type="caution">
    <text evidence="2">The sequence shown here is derived from an EMBL/GenBank/DDBJ whole genome shotgun (WGS) entry which is preliminary data.</text>
</comment>
<feature type="region of interest" description="Disordered" evidence="1">
    <location>
        <begin position="9"/>
        <end position="46"/>
    </location>
</feature>
<dbReference type="EMBL" id="CAJVPP010005659">
    <property type="protein sequence ID" value="CAG8668288.1"/>
    <property type="molecule type" value="Genomic_DNA"/>
</dbReference>
<reference evidence="2" key="1">
    <citation type="submission" date="2021-06" db="EMBL/GenBank/DDBJ databases">
        <authorList>
            <person name="Kallberg Y."/>
            <person name="Tangrot J."/>
            <person name="Rosling A."/>
        </authorList>
    </citation>
    <scope>NUCLEOTIDE SEQUENCE</scope>
    <source>
        <strain evidence="2">87-6 pot B 2015</strain>
    </source>
</reference>
<accession>A0A9N9EBL2</accession>
<dbReference type="Proteomes" id="UP000789375">
    <property type="component" value="Unassembled WGS sequence"/>
</dbReference>